<dbReference type="EMBL" id="CP012029">
    <property type="protein sequence ID" value="ALO27375.1"/>
    <property type="molecule type" value="Genomic_DNA"/>
</dbReference>
<proteinExistence type="predicted"/>
<dbReference type="AlphaFoldDB" id="A0A0E3B5G3"/>
<evidence type="ECO:0000313" key="1">
    <source>
        <dbReference type="EMBL" id="ALO27375.1"/>
    </source>
</evidence>
<reference evidence="1 2" key="1">
    <citation type="journal article" date="2015" name="PLoS Negl. Trop. Dis.">
        <title>Distribution of Plasmids in Distinct Leptospira Pathogenic Species.</title>
        <authorList>
            <person name="Wang Y."/>
            <person name="Zhuang X."/>
            <person name="Zhong Y."/>
            <person name="Zhang C."/>
            <person name="Zhang Y."/>
            <person name="Zeng L."/>
            <person name="Zhu Y."/>
            <person name="He P."/>
            <person name="Dong K."/>
            <person name="Pal U."/>
            <person name="Guo X."/>
            <person name="Qin J."/>
        </authorList>
    </citation>
    <scope>NUCLEOTIDE SEQUENCE [LARGE SCALE GENOMIC DNA]</scope>
    <source>
        <strain evidence="1 2">56604</strain>
    </source>
</reference>
<dbReference type="PATRIC" id="fig|280505.15.peg.3091"/>
<organism evidence="1">
    <name type="scientific">Leptospira borgpetersenii serovar Ballum</name>
    <dbReference type="NCBI Taxonomy" id="280505"/>
    <lineage>
        <taxon>Bacteria</taxon>
        <taxon>Pseudomonadati</taxon>
        <taxon>Spirochaetota</taxon>
        <taxon>Spirochaetia</taxon>
        <taxon>Leptospirales</taxon>
        <taxon>Leptospiraceae</taxon>
        <taxon>Leptospira</taxon>
    </lineage>
</organism>
<accession>A0A0E3B5G3</accession>
<gene>
    <name evidence="1" type="ORF">LBBP_03170</name>
</gene>
<dbReference type="Proteomes" id="UP000058857">
    <property type="component" value="Chromosome 1"/>
</dbReference>
<sequence length="60" mass="6960">MRNLNLKTTKGLQKMIVTLRLNGCFKRNQGDFYEKSAIALKLIESKSLTNTSLSKFQFYQ</sequence>
<evidence type="ECO:0000313" key="2">
    <source>
        <dbReference type="Proteomes" id="UP000058857"/>
    </source>
</evidence>
<name>A0A0E3B5G3_LEPBO</name>
<protein>
    <submittedName>
        <fullName evidence="1">Uncharacterized protein</fullName>
    </submittedName>
</protein>